<organism evidence="2 3">
    <name type="scientific">Cytospora paraplurivora</name>
    <dbReference type="NCBI Taxonomy" id="2898453"/>
    <lineage>
        <taxon>Eukaryota</taxon>
        <taxon>Fungi</taxon>
        <taxon>Dikarya</taxon>
        <taxon>Ascomycota</taxon>
        <taxon>Pezizomycotina</taxon>
        <taxon>Sordariomycetes</taxon>
        <taxon>Sordariomycetidae</taxon>
        <taxon>Diaporthales</taxon>
        <taxon>Cytosporaceae</taxon>
        <taxon>Cytospora</taxon>
    </lineage>
</organism>
<protein>
    <submittedName>
        <fullName evidence="2">Cruciform DNA binding protein</fullName>
    </submittedName>
</protein>
<feature type="compositionally biased region" description="Basic and acidic residues" evidence="1">
    <location>
        <begin position="413"/>
        <end position="423"/>
    </location>
</feature>
<comment type="caution">
    <text evidence="2">The sequence shown here is derived from an EMBL/GenBank/DDBJ whole genome shotgun (WGS) entry which is preliminary data.</text>
</comment>
<feature type="compositionally biased region" description="Basic and acidic residues" evidence="1">
    <location>
        <begin position="431"/>
        <end position="448"/>
    </location>
</feature>
<evidence type="ECO:0000313" key="3">
    <source>
        <dbReference type="Proteomes" id="UP001320245"/>
    </source>
</evidence>
<gene>
    <name evidence="2" type="primary">CRP1_2</name>
    <name evidence="2" type="ORF">SLS53_004474</name>
</gene>
<dbReference type="Proteomes" id="UP001320245">
    <property type="component" value="Unassembled WGS sequence"/>
</dbReference>
<feature type="region of interest" description="Disordered" evidence="1">
    <location>
        <begin position="371"/>
        <end position="471"/>
    </location>
</feature>
<sequence length="471" mass="48437">MSSFDPEVARKETSLPGAFPSERAVVRDSSAPVPPVTAAGTNTTTGVLTRQQEAEAEANAPDLAEEAKELAAEAVTAATALGIAAKDAAVAAKDAALPVIEDLSDKAWAAAGYTKEHAADAAEVARENAATAAVTAQNTAANAAVNARDSAANAAAVARDSAANAAVTARDTAASVANSARENAPVSLLGGGNNTNTVGTSDETSSGVPAEVRDSIIKSGQPPEAAADRQAVQEKHRVEDELLANIRPTQAGSGEGTQHEIESNQRGIQGYGATSGSLSAAHRPNLYSQDTGSYQGSGTAVVLGTGTERAFPLGAQHQPEFTSTTHNQEAPVVTTGLETRETPQISTGTGREVGSGHNNYSQSFAEDVGSGFASTSERAPSKYADKLQNPVPIRQYTEPPEPTGAYVPYTEGEELRPSGESYREFGTGAERGNRADQIHNEVPVRETEETTVGNGPGTYKKLSSGTPSGLQ</sequence>
<feature type="compositionally biased region" description="Low complexity" evidence="1">
    <location>
        <begin position="36"/>
        <end position="47"/>
    </location>
</feature>
<reference evidence="2 3" key="1">
    <citation type="journal article" date="2023" name="PLoS ONE">
        <title>Cytospora paraplurivora sp. nov. isolated from orchards with fruit tree decline syndrome in Ontario, Canada.</title>
        <authorList>
            <person name="Ilyukhin E."/>
            <person name="Nguyen H.D.T."/>
            <person name="Castle A.J."/>
            <person name="Ellouze W."/>
        </authorList>
    </citation>
    <scope>NUCLEOTIDE SEQUENCE [LARGE SCALE GENOMIC DNA]</scope>
    <source>
        <strain evidence="2 3">FDS-564</strain>
    </source>
</reference>
<accession>A0AAN9YHK4</accession>
<feature type="compositionally biased region" description="Polar residues" evidence="1">
    <location>
        <begin position="461"/>
        <end position="471"/>
    </location>
</feature>
<evidence type="ECO:0000256" key="1">
    <source>
        <dbReference type="SAM" id="MobiDB-lite"/>
    </source>
</evidence>
<dbReference type="EMBL" id="JAJSPL020000015">
    <property type="protein sequence ID" value="KAK7742329.1"/>
    <property type="molecule type" value="Genomic_DNA"/>
</dbReference>
<dbReference type="AlphaFoldDB" id="A0AAN9YHK4"/>
<feature type="region of interest" description="Disordered" evidence="1">
    <location>
        <begin position="1"/>
        <end position="47"/>
    </location>
</feature>
<name>A0AAN9YHK4_9PEZI</name>
<evidence type="ECO:0000313" key="2">
    <source>
        <dbReference type="EMBL" id="KAK7742329.1"/>
    </source>
</evidence>
<feature type="region of interest" description="Disordered" evidence="1">
    <location>
        <begin position="185"/>
        <end position="209"/>
    </location>
</feature>
<proteinExistence type="predicted"/>
<keyword evidence="3" id="KW-1185">Reference proteome</keyword>